<dbReference type="EMBL" id="WSLF01000004">
    <property type="protein sequence ID" value="KAE9634983.1"/>
    <property type="molecule type" value="Genomic_DNA"/>
</dbReference>
<evidence type="ECO:0000313" key="3">
    <source>
        <dbReference type="Proteomes" id="UP000483018"/>
    </source>
</evidence>
<dbReference type="PANTHER" id="PTHR13627">
    <property type="entry name" value="FUKUTIN RELATED PROTEIN"/>
    <property type="match status" value="1"/>
</dbReference>
<dbReference type="Pfam" id="PF04991">
    <property type="entry name" value="LicD"/>
    <property type="match status" value="1"/>
</dbReference>
<keyword evidence="3" id="KW-1185">Reference proteome</keyword>
<reference evidence="2 3" key="1">
    <citation type="submission" date="2019-12" db="EMBL/GenBank/DDBJ databases">
        <title>Defluviitalea raffinosedens, isolated from a biogas fermenter, genome sequencing and characterization.</title>
        <authorList>
            <person name="Rettenmaier R."/>
            <person name="Schneider M."/>
            <person name="Neuhaus K."/>
            <person name="Liebl W."/>
            <person name="Zverlov V."/>
        </authorList>
    </citation>
    <scope>NUCLEOTIDE SEQUENCE [LARGE SCALE GENOMIC DNA]</scope>
    <source>
        <strain evidence="2 3">249c-K6</strain>
    </source>
</reference>
<dbReference type="PANTHER" id="PTHR13627:SF31">
    <property type="entry name" value="RIBITOL 5-PHOSPHATE TRANSFERASE FKRP"/>
    <property type="match status" value="1"/>
</dbReference>
<gene>
    <name evidence="2" type="ORF">GND95_06630</name>
</gene>
<accession>A0A7C8HF32</accession>
<evidence type="ECO:0000259" key="1">
    <source>
        <dbReference type="Pfam" id="PF04991"/>
    </source>
</evidence>
<dbReference type="InterPro" id="IPR052613">
    <property type="entry name" value="LicD_transferase"/>
</dbReference>
<dbReference type="AlphaFoldDB" id="A0A7C8HF32"/>
<name>A0A7C8HF32_9FIRM</name>
<dbReference type="InterPro" id="IPR007074">
    <property type="entry name" value="LicD/FKTN/FKRP_NTP_transf"/>
</dbReference>
<proteinExistence type="predicted"/>
<comment type="caution">
    <text evidence="2">The sequence shown here is derived from an EMBL/GenBank/DDBJ whole genome shotgun (WGS) entry which is preliminary data.</text>
</comment>
<organism evidence="2 3">
    <name type="scientific">Defluviitalea raffinosedens</name>
    <dbReference type="NCBI Taxonomy" id="1450156"/>
    <lineage>
        <taxon>Bacteria</taxon>
        <taxon>Bacillati</taxon>
        <taxon>Bacillota</taxon>
        <taxon>Clostridia</taxon>
        <taxon>Lachnospirales</taxon>
        <taxon>Defluviitaleaceae</taxon>
        <taxon>Defluviitalea</taxon>
    </lineage>
</organism>
<sequence length="238" mass="28692">MKKMLYAKIKRCLKKNKFTKELYKNLSVFKRQVITRKKRKLMQENGFEIISLIHKSFNEFRIMYFLDFGTLLGIIREKGFISHDLDIDIGVITDDRINNNFIRQILQSKGFKLKYEYIYKNEVVEDSFVYKNIKVDISYYKNDDQYSRCWLFYIDPNRGIDNKTNRDEMNVVELTYSKISETKIIKINGIEMQVPMKPEKLLEEKYGLEWTKPNKNWIYWKAPSATPCNELGYRKVYE</sequence>
<evidence type="ECO:0000313" key="2">
    <source>
        <dbReference type="EMBL" id="KAE9634983.1"/>
    </source>
</evidence>
<protein>
    <recommendedName>
        <fullName evidence="1">LicD/FKTN/FKRP nucleotidyltransferase domain-containing protein</fullName>
    </recommendedName>
</protein>
<feature type="domain" description="LicD/FKTN/FKRP nucleotidyltransferase" evidence="1">
    <location>
        <begin position="61"/>
        <end position="95"/>
    </location>
</feature>
<dbReference type="Proteomes" id="UP000483018">
    <property type="component" value="Unassembled WGS sequence"/>
</dbReference>